<dbReference type="Pfam" id="PF10035">
    <property type="entry name" value="DUF2179"/>
    <property type="match status" value="1"/>
</dbReference>
<evidence type="ECO:0000256" key="2">
    <source>
        <dbReference type="ARBA" id="ARBA00022475"/>
    </source>
</evidence>
<evidence type="ECO:0000256" key="3">
    <source>
        <dbReference type="ARBA" id="ARBA00022692"/>
    </source>
</evidence>
<dbReference type="AlphaFoldDB" id="A0A0C1ELW1"/>
<feature type="transmembrane region" description="Helical" evidence="6">
    <location>
        <begin position="181"/>
        <end position="200"/>
    </location>
</feature>
<evidence type="ECO:0000256" key="1">
    <source>
        <dbReference type="ARBA" id="ARBA00004651"/>
    </source>
</evidence>
<name>A0A0C1ELW1_9BACT</name>
<feature type="transmembrane region" description="Helical" evidence="6">
    <location>
        <begin position="151"/>
        <end position="169"/>
    </location>
</feature>
<dbReference type="InterPro" id="IPR051461">
    <property type="entry name" value="UPF0750_membrane"/>
</dbReference>
<keyword evidence="4 6" id="KW-1133">Transmembrane helix</keyword>
<evidence type="ECO:0000256" key="6">
    <source>
        <dbReference type="SAM" id="Phobius"/>
    </source>
</evidence>
<dbReference type="GO" id="GO:0005886">
    <property type="term" value="C:plasma membrane"/>
    <property type="evidence" value="ECO:0007669"/>
    <property type="project" value="UniProtKB-SubCell"/>
</dbReference>
<keyword evidence="2" id="KW-1003">Cell membrane</keyword>
<dbReference type="InterPro" id="IPR019264">
    <property type="entry name" value="DUF2179"/>
</dbReference>
<evidence type="ECO:0000256" key="5">
    <source>
        <dbReference type="ARBA" id="ARBA00023136"/>
    </source>
</evidence>
<accession>A0A0C1ELW1</accession>
<dbReference type="PANTHER" id="PTHR33545">
    <property type="entry name" value="UPF0750 MEMBRANE PROTEIN YITT-RELATED"/>
    <property type="match status" value="1"/>
</dbReference>
<dbReference type="PATRIC" id="fig|83552.4.peg.1436"/>
<protein>
    <submittedName>
        <fullName evidence="8">UPF0750 membrane protein YqfU</fullName>
    </submittedName>
</protein>
<feature type="domain" description="DUF2179" evidence="7">
    <location>
        <begin position="297"/>
        <end position="348"/>
    </location>
</feature>
<keyword evidence="3 6" id="KW-0812">Transmembrane</keyword>
<reference evidence="8 9" key="1">
    <citation type="journal article" date="2014" name="Mol. Biol. Evol.">
        <title>Massive expansion of Ubiquitination-related gene families within the Chlamydiae.</title>
        <authorList>
            <person name="Domman D."/>
            <person name="Collingro A."/>
            <person name="Lagkouvardos I."/>
            <person name="Gehre L."/>
            <person name="Weinmaier T."/>
            <person name="Rattei T."/>
            <person name="Subtil A."/>
            <person name="Horn M."/>
        </authorList>
    </citation>
    <scope>NUCLEOTIDE SEQUENCE [LARGE SCALE GENOMIC DNA]</scope>
    <source>
        <strain evidence="8 9">OEW1</strain>
    </source>
</reference>
<dbReference type="EMBL" id="JSAM01000078">
    <property type="protein sequence ID" value="KIA77409.1"/>
    <property type="molecule type" value="Genomic_DNA"/>
</dbReference>
<dbReference type="Gene3D" id="3.30.70.120">
    <property type="match status" value="1"/>
</dbReference>
<dbReference type="Proteomes" id="UP000031307">
    <property type="component" value="Unassembled WGS sequence"/>
</dbReference>
<dbReference type="InterPro" id="IPR015867">
    <property type="entry name" value="N-reg_PII/ATP_PRibTrfase_C"/>
</dbReference>
<comment type="subcellular location">
    <subcellularLocation>
        <location evidence="1">Cell membrane</location>
        <topology evidence="1">Multi-pass membrane protein</topology>
    </subcellularLocation>
</comment>
<organism evidence="8 9">
    <name type="scientific">Parachlamydia acanthamoebae</name>
    <dbReference type="NCBI Taxonomy" id="83552"/>
    <lineage>
        <taxon>Bacteria</taxon>
        <taxon>Pseudomonadati</taxon>
        <taxon>Chlamydiota</taxon>
        <taxon>Chlamydiia</taxon>
        <taxon>Parachlamydiales</taxon>
        <taxon>Parachlamydiaceae</taxon>
        <taxon>Parachlamydia</taxon>
    </lineage>
</organism>
<gene>
    <name evidence="8" type="primary">yqfU</name>
    <name evidence="8" type="ORF">DB43_GI00090</name>
</gene>
<evidence type="ECO:0000256" key="4">
    <source>
        <dbReference type="ARBA" id="ARBA00022989"/>
    </source>
</evidence>
<comment type="caution">
    <text evidence="8">The sequence shown here is derived from an EMBL/GenBank/DDBJ whole genome shotgun (WGS) entry which is preliminary data.</text>
</comment>
<dbReference type="Pfam" id="PF02588">
    <property type="entry name" value="YitT_membrane"/>
    <property type="match status" value="1"/>
</dbReference>
<dbReference type="PANTHER" id="PTHR33545:SF5">
    <property type="entry name" value="UPF0750 MEMBRANE PROTEIN YITT"/>
    <property type="match status" value="1"/>
</dbReference>
<sequence>MFLLFPCKRILFSPAYFFAKAYLSISYEYKFILNINRIDTFFCCTKPPPIQYTICFIHSFSRIFIMKDSTVTSSKPLSSYILDYVFMAIGAFLAAFSISVFLIPSNLIDGGIVGVAMIFGYMFKQSLFPLFLFIFNLPFLYLAYKHIGKVFLIHMLYAVILFMGCVVFIESVLHVEFHGDSVEVVVIGGAILGIGLGLIIRYGGCLDGTEILGLIINKKTGFTVGQVVLVCNIFIFGGAGIAFQDWHPPLLSLITFMVASKVMDSVIVGLDETKSMLIISKHSNAIAQAIIHELGLGLTIMYGRGGYSGDAREILYVIVERLQLAELKELIYREDPSAFIAIENLHEVANGNQGSKTDRSQKWIESIMSRAFGSKKNSNDS</sequence>
<evidence type="ECO:0000313" key="9">
    <source>
        <dbReference type="Proteomes" id="UP000031307"/>
    </source>
</evidence>
<feature type="transmembrane region" description="Helical" evidence="6">
    <location>
        <begin position="127"/>
        <end position="144"/>
    </location>
</feature>
<feature type="transmembrane region" description="Helical" evidence="6">
    <location>
        <begin position="84"/>
        <end position="107"/>
    </location>
</feature>
<dbReference type="CDD" id="cd16380">
    <property type="entry name" value="YitT_C"/>
    <property type="match status" value="1"/>
</dbReference>
<feature type="transmembrane region" description="Helical" evidence="6">
    <location>
        <begin position="221"/>
        <end position="243"/>
    </location>
</feature>
<keyword evidence="5 6" id="KW-0472">Membrane</keyword>
<evidence type="ECO:0000259" key="7">
    <source>
        <dbReference type="Pfam" id="PF10035"/>
    </source>
</evidence>
<dbReference type="InterPro" id="IPR003740">
    <property type="entry name" value="YitT"/>
</dbReference>
<evidence type="ECO:0000313" key="8">
    <source>
        <dbReference type="EMBL" id="KIA77409.1"/>
    </source>
</evidence>
<proteinExistence type="predicted"/>